<keyword evidence="2" id="KW-1185">Reference proteome</keyword>
<gene>
    <name evidence="1" type="ORF">STAS_15544</name>
</gene>
<accession>A0A5A7Q2C3</accession>
<proteinExistence type="predicted"/>
<comment type="caution">
    <text evidence="1">The sequence shown here is derived from an EMBL/GenBank/DDBJ whole genome shotgun (WGS) entry which is preliminary data.</text>
</comment>
<protein>
    <submittedName>
        <fullName evidence="1">Cytochrome P450 superfamily protein</fullName>
    </submittedName>
</protein>
<dbReference type="EMBL" id="BKCP01005572">
    <property type="protein sequence ID" value="GER38988.1"/>
    <property type="molecule type" value="Genomic_DNA"/>
</dbReference>
<name>A0A5A7Q2C3_STRAF</name>
<dbReference type="Proteomes" id="UP000325081">
    <property type="component" value="Unassembled WGS sequence"/>
</dbReference>
<dbReference type="AlphaFoldDB" id="A0A5A7Q2C3"/>
<organism evidence="1 2">
    <name type="scientific">Striga asiatica</name>
    <name type="common">Asiatic witchweed</name>
    <name type="synonym">Buchnera asiatica</name>
    <dbReference type="NCBI Taxonomy" id="4170"/>
    <lineage>
        <taxon>Eukaryota</taxon>
        <taxon>Viridiplantae</taxon>
        <taxon>Streptophyta</taxon>
        <taxon>Embryophyta</taxon>
        <taxon>Tracheophyta</taxon>
        <taxon>Spermatophyta</taxon>
        <taxon>Magnoliopsida</taxon>
        <taxon>eudicotyledons</taxon>
        <taxon>Gunneridae</taxon>
        <taxon>Pentapetalae</taxon>
        <taxon>asterids</taxon>
        <taxon>lamiids</taxon>
        <taxon>Lamiales</taxon>
        <taxon>Orobanchaceae</taxon>
        <taxon>Buchnereae</taxon>
        <taxon>Striga</taxon>
    </lineage>
</organism>
<evidence type="ECO:0000313" key="1">
    <source>
        <dbReference type="EMBL" id="GER38988.1"/>
    </source>
</evidence>
<sequence length="141" mass="15748">MSVLCCGQSDSNLPRQTFIIARTIQVQPPFPFILRVVCDLPCTDSKHRIERGYLSVLVLDLCSDSIPFRQLWMDKLPNATKRETSGSMANCRIPCLKLPSRNSLGPLWREVRCMGLLGAVLGTICSRGIDSPLYITTLHRG</sequence>
<evidence type="ECO:0000313" key="2">
    <source>
        <dbReference type="Proteomes" id="UP000325081"/>
    </source>
</evidence>
<reference evidence="2" key="1">
    <citation type="journal article" date="2019" name="Curr. Biol.">
        <title>Genome Sequence of Striga asiatica Provides Insight into the Evolution of Plant Parasitism.</title>
        <authorList>
            <person name="Yoshida S."/>
            <person name="Kim S."/>
            <person name="Wafula E.K."/>
            <person name="Tanskanen J."/>
            <person name="Kim Y.M."/>
            <person name="Honaas L."/>
            <person name="Yang Z."/>
            <person name="Spallek T."/>
            <person name="Conn C.E."/>
            <person name="Ichihashi Y."/>
            <person name="Cheong K."/>
            <person name="Cui S."/>
            <person name="Der J.P."/>
            <person name="Gundlach H."/>
            <person name="Jiao Y."/>
            <person name="Hori C."/>
            <person name="Ishida J.K."/>
            <person name="Kasahara H."/>
            <person name="Kiba T."/>
            <person name="Kim M.S."/>
            <person name="Koo N."/>
            <person name="Laohavisit A."/>
            <person name="Lee Y.H."/>
            <person name="Lumba S."/>
            <person name="McCourt P."/>
            <person name="Mortimer J.C."/>
            <person name="Mutuku J.M."/>
            <person name="Nomura T."/>
            <person name="Sasaki-Sekimoto Y."/>
            <person name="Seto Y."/>
            <person name="Wang Y."/>
            <person name="Wakatake T."/>
            <person name="Sakakibara H."/>
            <person name="Demura T."/>
            <person name="Yamaguchi S."/>
            <person name="Yoneyama K."/>
            <person name="Manabe R.I."/>
            <person name="Nelson D.C."/>
            <person name="Schulman A.H."/>
            <person name="Timko M.P."/>
            <person name="dePamphilis C.W."/>
            <person name="Choi D."/>
            <person name="Shirasu K."/>
        </authorList>
    </citation>
    <scope>NUCLEOTIDE SEQUENCE [LARGE SCALE GENOMIC DNA]</scope>
    <source>
        <strain evidence="2">cv. UVA1</strain>
    </source>
</reference>